<comment type="caution">
    <text evidence="1">The sequence shown here is derived from an EMBL/GenBank/DDBJ whole genome shotgun (WGS) entry which is preliminary data.</text>
</comment>
<reference evidence="1 2" key="1">
    <citation type="submission" date="2024-09" db="EMBL/GenBank/DDBJ databases">
        <title>Chromosome-scale assembly of Riccia sorocarpa.</title>
        <authorList>
            <person name="Paukszto L."/>
        </authorList>
    </citation>
    <scope>NUCLEOTIDE SEQUENCE [LARGE SCALE GENOMIC DNA]</scope>
    <source>
        <strain evidence="1">LP-2024</strain>
        <tissue evidence="1">Aerial parts of the thallus</tissue>
    </source>
</reference>
<evidence type="ECO:0000313" key="1">
    <source>
        <dbReference type="EMBL" id="KAL3684703.1"/>
    </source>
</evidence>
<dbReference type="AlphaFoldDB" id="A0ABD3GZZ8"/>
<evidence type="ECO:0008006" key="3">
    <source>
        <dbReference type="Google" id="ProtNLM"/>
    </source>
</evidence>
<organism evidence="1 2">
    <name type="scientific">Riccia sorocarpa</name>
    <dbReference type="NCBI Taxonomy" id="122646"/>
    <lineage>
        <taxon>Eukaryota</taxon>
        <taxon>Viridiplantae</taxon>
        <taxon>Streptophyta</taxon>
        <taxon>Embryophyta</taxon>
        <taxon>Marchantiophyta</taxon>
        <taxon>Marchantiopsida</taxon>
        <taxon>Marchantiidae</taxon>
        <taxon>Marchantiales</taxon>
        <taxon>Ricciaceae</taxon>
        <taxon>Riccia</taxon>
    </lineage>
</organism>
<accession>A0ABD3GZZ8</accession>
<protein>
    <recommendedName>
        <fullName evidence="3">Reverse transcriptase domain-containing protein</fullName>
    </recommendedName>
</protein>
<sequence>MLREEEAHGRRKGVSYGGTQTLLHQIYADDTGVDLTMDESQLGRLKDVIHVYETISGAKHNVSKSLIMPIGPSAPPDWINGTGCEVARPGRGFIYLEGWTDQDNPNVSLVAWERITQSRSDGGLGWTALKIKPRCCRLKNMVKLMSESNAEWMMLARSLILRTLRSGGYQRERQQWRVSDALLLTSLTKIKGSRTLTRMVMAWNTMKKKLKWDDTWNEVPAHRTIEQGIGLLHWVTGKRLQVYEG</sequence>
<dbReference type="EMBL" id="JBJQOH010000006">
    <property type="protein sequence ID" value="KAL3684703.1"/>
    <property type="molecule type" value="Genomic_DNA"/>
</dbReference>
<proteinExistence type="predicted"/>
<dbReference type="Proteomes" id="UP001633002">
    <property type="component" value="Unassembled WGS sequence"/>
</dbReference>
<name>A0ABD3GZZ8_9MARC</name>
<evidence type="ECO:0000313" key="2">
    <source>
        <dbReference type="Proteomes" id="UP001633002"/>
    </source>
</evidence>
<keyword evidence="2" id="KW-1185">Reference proteome</keyword>
<gene>
    <name evidence="1" type="ORF">R1sor_002725</name>
</gene>